<reference evidence="2" key="1">
    <citation type="submission" date="2012-02" db="EMBL/GenBank/DDBJ databases">
        <title>Genome sequencing of Giardia lamblia Genotypes A2 and B isolates (DH and GS) and comparative analysis with the genomes of Genotypes A1 and E (WB and Pig).</title>
        <authorList>
            <person name="Adam R."/>
            <person name="Dahlstrom E."/>
            <person name="Martens C."/>
            <person name="Bruno D."/>
            <person name="Barbian K."/>
            <person name="Porcella S.F."/>
            <person name="Nash T."/>
        </authorList>
    </citation>
    <scope>NUCLEOTIDE SEQUENCE</scope>
    <source>
        <strain evidence="2">DH</strain>
    </source>
</reference>
<evidence type="ECO:0000313" key="2">
    <source>
        <dbReference type="Proteomes" id="UP000018320"/>
    </source>
</evidence>
<dbReference type="VEuPathDB" id="GiardiaDB:GL50803_0032828"/>
<protein>
    <submittedName>
        <fullName evidence="1">Putative membrane spanning protein</fullName>
    </submittedName>
</protein>
<accession>V6TKS7</accession>
<evidence type="ECO:0000313" key="1">
    <source>
        <dbReference type="EMBL" id="ESU37560.1"/>
    </source>
</evidence>
<dbReference type="VEuPathDB" id="GiardiaDB:DHA2_153294"/>
<proteinExistence type="predicted"/>
<reference evidence="1 2" key="2">
    <citation type="journal article" date="2013" name="Genome Biol. Evol.">
        <title>Genome sequencing of Giardia lamblia genotypes A2 and B isolates (DH and GS) and comparative analysis with the genomes of genotypes A1 and E (WB and Pig).</title>
        <authorList>
            <person name="Adam R.D."/>
            <person name="Dahlstrom E.W."/>
            <person name="Martens C.A."/>
            <person name="Bruno D.P."/>
            <person name="Barbian K.D."/>
            <person name="Ricklefs S.M."/>
            <person name="Hernandez M.M."/>
            <person name="Narla N.P."/>
            <person name="Patel R.B."/>
            <person name="Porcella S.F."/>
            <person name="Nash T.E."/>
        </authorList>
    </citation>
    <scope>NUCLEOTIDE SEQUENCE [LARGE SCALE GENOMIC DNA]</scope>
    <source>
        <strain evidence="1 2">DH</strain>
    </source>
</reference>
<dbReference type="Proteomes" id="UP000018320">
    <property type="component" value="Unassembled WGS sequence"/>
</dbReference>
<sequence length="1037" mass="113606">MSSNEAYPSVLAKVSLLPDELASVPVKLASLSQIRQIFNQSRCPPVHTADEIFVSLFNTICATPVPSLLSASVDTFSTVLTRSSQSPYNVLLAVCASTDSVCGIVLRSRNMTPAVLFSAEAHVAEPELSVRILKLVESIIEKLSVHHLTSEKSLGTNLDSFICYMIAVTRYVLFQYGDLSVLSSLLTHALSILTSLIPGTCTVPQSTVEPLVTEILTLVANILTSGQHATANEGSVYALLAGSWHYLSHIFSVYQMELDSALDTARDLACRTILTDLSSTVTCTEVATICGTVGARFLNALPKDPSGPFGAYITGPLSILQTILNHRNMQTSDLAANSFFCNQAVSAVISDLIIHGCCLDKYDLHEWMTSPFNGALVDVSGGKTNECCDFVVECFFGFQGLLIKTFMTTFTTAVTAFSALSEESTDYFAASLTLDSVLTVFGAIWPSLTIDVEHLGADSYGERGTEKEHGTPFLFEDAYGIFDSLFRVCSLVLKRPLYCPLTVGQPASLGNLLFLRRLALLLTYVSAAILPEFVDSCFSLLLCFLQAPMLTTSSPTEAGSLEAYMGLQVLAANAISTIVTDMSSAYAQREALLSSNHTLSILIAGIDILTAVFSDSSRLPSDGYLDVHTRLVESLLSFLNSEQDNMKLERSFFSSLTSSLGSLVVTASRFFDRSSALRRLLNCYREILLIHIYALNSECEADLSASLELFRLIYPVYMDTILPLINSVLIDSALEIVRAVLNLLNLFPLVDNSKDCLEATALVLFKLVSVTRQSVSSRELVYTHTTVTNLIITMIQLYPKYMVMEGQAVTANFLSYLFSFTEDCGDINGFYQAFSILIESLVDVGELAQVLYKGAQFTSDLSRIRQFMDRYAYLPSDTPLIQIDSLMAMELPISAILIYLSIRCAYTSITADSHRDILLRAYCYAAPLVYATDTCVSVLGNADAFLTGLFDFVCNLLPCLGDALFSKRIATVLQIFITLDSYNGPQASSIHTVLNRCMPQLAQTIQQFKHFNKDEADPTYTAIVRALESLVDRRMEK</sequence>
<dbReference type="AlphaFoldDB" id="V6TKS7"/>
<dbReference type="InterPro" id="IPR016024">
    <property type="entry name" value="ARM-type_fold"/>
</dbReference>
<name>V6TKS7_GIAIN</name>
<dbReference type="SUPFAM" id="SSF48371">
    <property type="entry name" value="ARM repeat"/>
    <property type="match status" value="1"/>
</dbReference>
<dbReference type="EMBL" id="AHGT01000025">
    <property type="protein sequence ID" value="ESU37560.1"/>
    <property type="molecule type" value="Genomic_DNA"/>
</dbReference>
<dbReference type="VEuPathDB" id="GiardiaDB:GL50581_2586"/>
<comment type="caution">
    <text evidence="1">The sequence shown here is derived from an EMBL/GenBank/DDBJ whole genome shotgun (WGS) entry which is preliminary data.</text>
</comment>
<gene>
    <name evidence="1" type="ORF">DHA2_153294</name>
</gene>
<dbReference type="VEuPathDB" id="GiardiaDB:QR46_3504"/>
<organism evidence="1 2">
    <name type="scientific">Giardia intestinalis</name>
    <name type="common">Giardia lamblia</name>
    <dbReference type="NCBI Taxonomy" id="5741"/>
    <lineage>
        <taxon>Eukaryota</taxon>
        <taxon>Metamonada</taxon>
        <taxon>Diplomonadida</taxon>
        <taxon>Hexamitidae</taxon>
        <taxon>Giardiinae</taxon>
        <taxon>Giardia</taxon>
    </lineage>
</organism>